<comment type="caution">
    <text evidence="2">The sequence shown here is derived from an EMBL/GenBank/DDBJ whole genome shotgun (WGS) entry which is preliminary data.</text>
</comment>
<dbReference type="OrthoDB" id="330677at2759"/>
<protein>
    <submittedName>
        <fullName evidence="2">Uncharacterized protein</fullName>
    </submittedName>
</protein>
<accession>A0A1Y1JNX4</accession>
<sequence>MTDSKTSTDAQISKTNGKRTMENRHGLNTTYGGSIAIEKLFVTENVFQDVNEEVTCEPIKRSITEKITKIPIKDVLKEVVAKEVDVEETDAAEADAEENVQAIHNKEEITYNQVKAQTHVDIPIIQPRQEVYHQQFFKNIPRGVELYITQNLQVPKIKPKYVEIQVPIYVPSYVEVPITSSVHTH</sequence>
<name>A0A1Y1JNX4_PLAGO</name>
<organism evidence="2 3">
    <name type="scientific">Plasmodium gonderi</name>
    <dbReference type="NCBI Taxonomy" id="77519"/>
    <lineage>
        <taxon>Eukaryota</taxon>
        <taxon>Sar</taxon>
        <taxon>Alveolata</taxon>
        <taxon>Apicomplexa</taxon>
        <taxon>Aconoidasida</taxon>
        <taxon>Haemosporida</taxon>
        <taxon>Plasmodiidae</taxon>
        <taxon>Plasmodium</taxon>
        <taxon>Plasmodium (Plasmodium)</taxon>
    </lineage>
</organism>
<reference evidence="3" key="1">
    <citation type="submission" date="2017-04" db="EMBL/GenBank/DDBJ databases">
        <title>Plasmodium gonderi genome.</title>
        <authorList>
            <person name="Arisue N."/>
            <person name="Honma H."/>
            <person name="Kawai S."/>
            <person name="Tougan T."/>
            <person name="Tanabe K."/>
            <person name="Horii T."/>
        </authorList>
    </citation>
    <scope>NUCLEOTIDE SEQUENCE [LARGE SCALE GENOMIC DNA]</scope>
    <source>
        <strain evidence="3">ATCC 30045</strain>
    </source>
</reference>
<dbReference type="AlphaFoldDB" id="A0A1Y1JNX4"/>
<dbReference type="EMBL" id="BDQF01000014">
    <property type="protein sequence ID" value="GAW82927.1"/>
    <property type="molecule type" value="Genomic_DNA"/>
</dbReference>
<feature type="compositionally biased region" description="Polar residues" evidence="1">
    <location>
        <begin position="1"/>
        <end position="15"/>
    </location>
</feature>
<feature type="region of interest" description="Disordered" evidence="1">
    <location>
        <begin position="1"/>
        <end position="26"/>
    </location>
</feature>
<keyword evidence="3" id="KW-1185">Reference proteome</keyword>
<evidence type="ECO:0000313" key="3">
    <source>
        <dbReference type="Proteomes" id="UP000195521"/>
    </source>
</evidence>
<dbReference type="Proteomes" id="UP000195521">
    <property type="component" value="Unassembled WGS sequence"/>
</dbReference>
<proteinExistence type="predicted"/>
<dbReference type="GeneID" id="39749665"/>
<evidence type="ECO:0000256" key="1">
    <source>
        <dbReference type="SAM" id="MobiDB-lite"/>
    </source>
</evidence>
<evidence type="ECO:0000313" key="2">
    <source>
        <dbReference type="EMBL" id="GAW82927.1"/>
    </source>
</evidence>
<dbReference type="RefSeq" id="XP_028545516.1">
    <property type="nucleotide sequence ID" value="XM_028689715.1"/>
</dbReference>
<gene>
    <name evidence="2" type="ORF">PGO_131990</name>
</gene>